<sequence>MNKIIYRKTTKADMKILMKLRLEMLREVNGLSGEYEYDENFISESRRYFESGEQTTVIASDGETLVGCASLSYTWIMPTFSHPTGNRAHLMNVYTRADYRRRGISKKMVEILIDEAKENGVTEISLDATEIGRPLYESLGFKASDSCMVMDLEG</sequence>
<dbReference type="Gene3D" id="3.40.630.30">
    <property type="match status" value="1"/>
</dbReference>
<dbReference type="SUPFAM" id="SSF55729">
    <property type="entry name" value="Acyl-CoA N-acyltransferases (Nat)"/>
    <property type="match status" value="1"/>
</dbReference>
<dbReference type="InterPro" id="IPR000182">
    <property type="entry name" value="GNAT_dom"/>
</dbReference>
<proteinExistence type="predicted"/>
<dbReference type="InterPro" id="IPR039143">
    <property type="entry name" value="GNPNAT1-like"/>
</dbReference>
<accession>A0ABV1EFQ7</accession>
<dbReference type="PANTHER" id="PTHR13355:SF15">
    <property type="entry name" value="GCN5-RELATED N-ACETYLTRANSFERASE 3, CHLOROPLASTIC"/>
    <property type="match status" value="1"/>
</dbReference>
<dbReference type="PANTHER" id="PTHR13355">
    <property type="entry name" value="GLUCOSAMINE 6-PHOSPHATE N-ACETYLTRANSFERASE"/>
    <property type="match status" value="1"/>
</dbReference>
<name>A0ABV1EFQ7_9FIRM</name>
<keyword evidence="3" id="KW-1185">Reference proteome</keyword>
<dbReference type="Proteomes" id="UP001482186">
    <property type="component" value="Unassembled WGS sequence"/>
</dbReference>
<reference evidence="2 3" key="1">
    <citation type="submission" date="2024-04" db="EMBL/GenBank/DDBJ databases">
        <title>Human intestinal bacterial collection.</title>
        <authorList>
            <person name="Pauvert C."/>
            <person name="Hitch T.C.A."/>
            <person name="Clavel T."/>
        </authorList>
    </citation>
    <scope>NUCLEOTIDE SEQUENCE [LARGE SCALE GENOMIC DNA]</scope>
    <source>
        <strain evidence="2 3">CLA-AA-H141</strain>
    </source>
</reference>
<dbReference type="RefSeq" id="WP_349115814.1">
    <property type="nucleotide sequence ID" value="NZ_JBBNFM010000002.1"/>
</dbReference>
<evidence type="ECO:0000313" key="3">
    <source>
        <dbReference type="Proteomes" id="UP001482186"/>
    </source>
</evidence>
<evidence type="ECO:0000313" key="2">
    <source>
        <dbReference type="EMBL" id="MEQ2453406.1"/>
    </source>
</evidence>
<dbReference type="Pfam" id="PF00583">
    <property type="entry name" value="Acetyltransf_1"/>
    <property type="match status" value="1"/>
</dbReference>
<dbReference type="CDD" id="cd04301">
    <property type="entry name" value="NAT_SF"/>
    <property type="match status" value="1"/>
</dbReference>
<dbReference type="InterPro" id="IPR016181">
    <property type="entry name" value="Acyl_CoA_acyltransferase"/>
</dbReference>
<dbReference type="PROSITE" id="PS51186">
    <property type="entry name" value="GNAT"/>
    <property type="match status" value="1"/>
</dbReference>
<dbReference type="EMBL" id="JBBNFM010000002">
    <property type="protein sequence ID" value="MEQ2453406.1"/>
    <property type="molecule type" value="Genomic_DNA"/>
</dbReference>
<gene>
    <name evidence="2" type="ORF">AAAT04_04995</name>
</gene>
<protein>
    <submittedName>
        <fullName evidence="2">GNAT family N-acetyltransferase</fullName>
    </submittedName>
</protein>
<evidence type="ECO:0000259" key="1">
    <source>
        <dbReference type="PROSITE" id="PS51186"/>
    </source>
</evidence>
<comment type="caution">
    <text evidence="2">The sequence shown here is derived from an EMBL/GenBank/DDBJ whole genome shotgun (WGS) entry which is preliminary data.</text>
</comment>
<feature type="domain" description="N-acetyltransferase" evidence="1">
    <location>
        <begin position="4"/>
        <end position="154"/>
    </location>
</feature>
<organism evidence="2 3">
    <name type="scientific">Coprococcus ammoniilyticus</name>
    <dbReference type="NCBI Taxonomy" id="2981785"/>
    <lineage>
        <taxon>Bacteria</taxon>
        <taxon>Bacillati</taxon>
        <taxon>Bacillota</taxon>
        <taxon>Clostridia</taxon>
        <taxon>Lachnospirales</taxon>
        <taxon>Lachnospiraceae</taxon>
        <taxon>Coprococcus</taxon>
    </lineage>
</organism>